<dbReference type="GeneID" id="13440774"/>
<keyword evidence="5" id="KW-1185">Reference proteome</keyword>
<reference evidence="3" key="2">
    <citation type="submission" date="2011-03" db="EMBL/GenBank/DDBJ databases">
        <title>Comparative genomics and transcriptomics of Neospora caninum and Toxoplasma gondii.</title>
        <authorList>
            <person name="Reid A.J."/>
            <person name="Sohal A."/>
            <person name="Harris D."/>
            <person name="Quail M."/>
            <person name="Sanders M."/>
            <person name="Berriman M."/>
            <person name="Wastling J.M."/>
            <person name="Pain A."/>
        </authorList>
    </citation>
    <scope>NUCLEOTIDE SEQUENCE</scope>
    <source>
        <strain evidence="3">Liverpool</strain>
    </source>
</reference>
<feature type="region of interest" description="Disordered" evidence="1">
    <location>
        <begin position="128"/>
        <end position="172"/>
    </location>
</feature>
<dbReference type="VEuPathDB" id="ToxoDB:NCLIV_057840"/>
<reference evidence="3" key="1">
    <citation type="submission" date="2011-02" db="EMBL/GenBank/DDBJ databases">
        <authorList>
            <person name="Aslett M."/>
        </authorList>
    </citation>
    <scope>NUCLEOTIDE SEQUENCE</scope>
    <source>
        <strain evidence="3">Liverpool</strain>
    </source>
</reference>
<dbReference type="InParanoid" id="F0VNR5"/>
<accession>F0VNR5</accession>
<dbReference type="EMBL" id="FR823392">
    <property type="protein sequence ID" value="CBZ55361.1"/>
    <property type="molecule type" value="Genomic_DNA"/>
</dbReference>
<evidence type="ECO:0000256" key="2">
    <source>
        <dbReference type="SAM" id="Phobius"/>
    </source>
</evidence>
<proteinExistence type="predicted"/>
<dbReference type="OMA" id="GHEGTNT"/>
<dbReference type="RefSeq" id="XP_003885389.1">
    <property type="nucleotide sequence ID" value="XM_003885340.1"/>
</dbReference>
<feature type="compositionally biased region" description="Low complexity" evidence="1">
    <location>
        <begin position="129"/>
        <end position="142"/>
    </location>
</feature>
<organism evidence="3 5">
    <name type="scientific">Neospora caninum (strain Liverpool)</name>
    <dbReference type="NCBI Taxonomy" id="572307"/>
    <lineage>
        <taxon>Eukaryota</taxon>
        <taxon>Sar</taxon>
        <taxon>Alveolata</taxon>
        <taxon>Apicomplexa</taxon>
        <taxon>Conoidasida</taxon>
        <taxon>Coccidia</taxon>
        <taxon>Eucoccidiorida</taxon>
        <taxon>Eimeriorina</taxon>
        <taxon>Sarcocystidae</taxon>
        <taxon>Neospora</taxon>
    </lineage>
</organism>
<dbReference type="AlphaFoldDB" id="F0VNR5"/>
<evidence type="ECO:0000313" key="5">
    <source>
        <dbReference type="Proteomes" id="UP000007494"/>
    </source>
</evidence>
<feature type="region of interest" description="Disordered" evidence="1">
    <location>
        <begin position="72"/>
        <end position="91"/>
    </location>
</feature>
<dbReference type="eggNOG" id="ENOG502R0IW">
    <property type="taxonomic scope" value="Eukaryota"/>
</dbReference>
<reference evidence="4" key="4">
    <citation type="journal article" date="2015" name="PLoS ONE">
        <title>Comprehensive Evaluation of Toxoplasma gondii VEG and Neospora caninum LIV Genomes with Tachyzoite Stage Transcriptome and Proteome Defines Novel Transcript Features.</title>
        <authorList>
            <person name="Ramaprasad A."/>
            <person name="Mourier T."/>
            <person name="Naeem R."/>
            <person name="Malas T.B."/>
            <person name="Moussa E."/>
            <person name="Panigrahi A."/>
            <person name="Vermont S.J."/>
            <person name="Otto T.D."/>
            <person name="Wastling J."/>
            <person name="Pain A."/>
        </authorList>
    </citation>
    <scope>NUCLEOTIDE SEQUENCE</scope>
    <source>
        <strain evidence="4">Liverpool</strain>
    </source>
</reference>
<reference evidence="5" key="3">
    <citation type="journal article" date="2012" name="PLoS Pathog.">
        <title>Comparative genomics of the apicomplexan parasites Toxoplasma gondii and Neospora caninum: Coccidia differing in host range and transmission strategy.</title>
        <authorList>
            <person name="Reid A.J."/>
            <person name="Vermont S.J."/>
            <person name="Cotton J.A."/>
            <person name="Harris D."/>
            <person name="Hill-Cawthorne G.A."/>
            <person name="Konen-Waisman S."/>
            <person name="Latham S.M."/>
            <person name="Mourier T."/>
            <person name="Norton R."/>
            <person name="Quail M.A."/>
            <person name="Sanders M."/>
            <person name="Shanmugam D."/>
            <person name="Sohal A."/>
            <person name="Wasmuth J.D."/>
            <person name="Brunk B."/>
            <person name="Grigg M.E."/>
            <person name="Howard J.C."/>
            <person name="Parkinson J."/>
            <person name="Roos D.S."/>
            <person name="Trees A.J."/>
            <person name="Berriman M."/>
            <person name="Pain A."/>
            <person name="Wastling J.M."/>
        </authorList>
    </citation>
    <scope>NUCLEOTIDE SEQUENCE [LARGE SCALE GENOMIC DNA]</scope>
    <source>
        <strain evidence="5">Liverpool</strain>
    </source>
</reference>
<evidence type="ECO:0000313" key="4">
    <source>
        <dbReference type="EMBL" id="CEL70097.1"/>
    </source>
</evidence>
<keyword evidence="2" id="KW-0472">Membrane</keyword>
<keyword evidence="2" id="KW-0812">Transmembrane</keyword>
<keyword evidence="2" id="KW-1133">Transmembrane helix</keyword>
<sequence>MYTCDLVGFTDRNLAEPGAHFVPVSPILLVLLLSVFALLGLFLRLFPIRPLHGLFGFLTDLLTQEVHRGFDSGHEGTNTDTAMQPDLEMGGGLDDEAAYTGKIIDSPRHDVPEKSAAACAGWMLIKGQEPSTPSESWSTTESAGGVCSEFDDEDDAGESGYLTPRVTDRPSVRPSVVPQVHIRRLKLGCVENVGTSVSSIDTGSYRSFDILGIATY</sequence>
<dbReference type="EMBL" id="LN714486">
    <property type="protein sequence ID" value="CEL70097.1"/>
    <property type="molecule type" value="Genomic_DNA"/>
</dbReference>
<feature type="transmembrane region" description="Helical" evidence="2">
    <location>
        <begin position="20"/>
        <end position="43"/>
    </location>
</feature>
<name>F0VNR5_NEOCL</name>
<evidence type="ECO:0000313" key="3">
    <source>
        <dbReference type="EMBL" id="CBZ55361.1"/>
    </source>
</evidence>
<gene>
    <name evidence="4" type="ORF">BN1204_057840</name>
    <name evidence="3" type="ORF">NCLIV_057840</name>
</gene>
<protein>
    <submittedName>
        <fullName evidence="3">Uncharacterized protein</fullName>
    </submittedName>
</protein>
<dbReference type="Proteomes" id="UP000007494">
    <property type="component" value="Chromosome XI"/>
</dbReference>
<evidence type="ECO:0000256" key="1">
    <source>
        <dbReference type="SAM" id="MobiDB-lite"/>
    </source>
</evidence>